<dbReference type="EC" id="2.3.2.27" evidence="6"/>
<dbReference type="InterPro" id="IPR013083">
    <property type="entry name" value="Znf_RING/FYVE/PHD"/>
</dbReference>
<dbReference type="PANTHER" id="PTHR13931:SF2">
    <property type="entry name" value="UBIQUITIN CONJUGATION FACTOR E4 B"/>
    <property type="match status" value="1"/>
</dbReference>
<dbReference type="InterPro" id="IPR019474">
    <property type="entry name" value="Ub_conjug_fac_E4_core"/>
</dbReference>
<dbReference type="SMART" id="SM00504">
    <property type="entry name" value="Ubox"/>
    <property type="match status" value="1"/>
</dbReference>
<sequence>MLNNSNNSSGSSTPTGEERKTLSPSPAPSSTAKAEETKTSKEDEAVEEKEKASKSAKVESEKASQSPKPQTPTPAIPFADWQDGAISAVFKVSLKNPKERFLVLESLNQEFESEGIEKFSTELLDRILWARLTEYPCLPSPFEYLWNSWLRAGDAKRLLRQKDPEFSHKVATYNELQSFSVRYMVLVATTDMVEGVDATKIAERIIIKANASPPPWEFLLAAVERAASDEMIIEFLSPLVHTWSRECAKTGYQGDYKPYMLALETLLTSKSVASVFTQLDGFAISEQDLPYTIPVTTLLGPFLALSPINFASRKANFPNPDFLPARETHRLYGDIRSEYRVVQNRLFEICNKIVRGSVTSRKDLLKYFGKIIDLNHKRMAIQVQQEQVSPDGFMLNITYIMTKLSEPFTDLYGSKIDKIDIDYFLKDPVFDISEETKVKADIEDTKLYLEKKQDGVESNFITHTFFLTAAYHQYGFQGAINSQKVTKRKLRDLEARLQQAEAEISRFRGSGRESSFNRLLETMKNDIVETKRLRLALECVLLDHDLQSTIMSFALFQTVFLIRAAKPDHDYPKTGGQLLSLPFEQDNEPESFANYPEYMLECPVNFVNYLMKTDAEVVVSSPFKFMLIFAVVFLRNSQYIKNPYLKVHIVEMLFLGAMEVNGQRGLFVDVFDTEPVCLDYLFHSLMSIYIEIEKTGASSQFYDKFTARFYISHIMRCLWNNSAYQQKLRSESENDVDFFVQFVALLLNDATYLFDESLTKLTEIHKLQKELPEPPHFGDPQEDAETQEKRQQLATAERHAESYMQLTNQSVILLKLFTSAVPSAFVTPEIVDRLAAMMNYNLKMLVGPKCRELKVRNPEKYKFNPRELLSLLLDSYLNLRKEPSFIKAVARDGRSYDPDQFDKARKIVEAKAIKSVSDLDLLEKFKQDTIQIKNEDEEGELELGDIPDEFLDPLMFTLMEEPVTLPSSRVTIDLGTIKSHLLSDPKDPFNREPLKVEDVIPNTELKQRIEDFKKQKKAEYQANKMDQSAD</sequence>
<dbReference type="VEuPathDB" id="FungiDB:TRICI_000907"/>
<dbReference type="InterPro" id="IPR045132">
    <property type="entry name" value="UBE4"/>
</dbReference>
<evidence type="ECO:0000256" key="10">
    <source>
        <dbReference type="ARBA" id="ARBA00023242"/>
    </source>
</evidence>
<feature type="region of interest" description="Disordered" evidence="12">
    <location>
        <begin position="1"/>
        <end position="78"/>
    </location>
</feature>
<feature type="compositionally biased region" description="Low complexity" evidence="12">
    <location>
        <begin position="1"/>
        <end position="12"/>
    </location>
</feature>
<dbReference type="PANTHER" id="PTHR13931">
    <property type="entry name" value="UBIQUITINATION FACTOR E4"/>
    <property type="match status" value="1"/>
</dbReference>
<keyword evidence="9" id="KW-0833">Ubl conjugation pathway</keyword>
<evidence type="ECO:0000256" key="4">
    <source>
        <dbReference type="ARBA" id="ARBA00004906"/>
    </source>
</evidence>
<dbReference type="Pfam" id="PF10408">
    <property type="entry name" value="Ufd2P_core"/>
    <property type="match status" value="1"/>
</dbReference>
<comment type="catalytic activity">
    <reaction evidence="1">
        <text>S-ubiquitinyl-[E2 ubiquitin-conjugating enzyme]-L-cysteine + [acceptor protein]-L-lysine = [E2 ubiquitin-conjugating enzyme]-L-cysteine + N(6)-ubiquitinyl-[acceptor protein]-L-lysine.</text>
        <dbReference type="EC" id="2.3.2.27"/>
    </reaction>
</comment>
<evidence type="ECO:0000256" key="7">
    <source>
        <dbReference type="ARBA" id="ARBA00022490"/>
    </source>
</evidence>
<feature type="compositionally biased region" description="Basic and acidic residues" evidence="12">
    <location>
        <begin position="33"/>
        <end position="62"/>
    </location>
</feature>
<dbReference type="FunFam" id="3.30.40.10:FF:000055">
    <property type="entry name" value="Ubiquitin conjugation factor e4 a"/>
    <property type="match status" value="1"/>
</dbReference>
<dbReference type="UniPathway" id="UPA00143"/>
<dbReference type="GO" id="GO:0000151">
    <property type="term" value="C:ubiquitin ligase complex"/>
    <property type="evidence" value="ECO:0007669"/>
    <property type="project" value="InterPro"/>
</dbReference>
<evidence type="ECO:0000256" key="3">
    <source>
        <dbReference type="ARBA" id="ARBA00004496"/>
    </source>
</evidence>
<dbReference type="GO" id="GO:0036503">
    <property type="term" value="P:ERAD pathway"/>
    <property type="evidence" value="ECO:0007669"/>
    <property type="project" value="InterPro"/>
</dbReference>
<evidence type="ECO:0000313" key="15">
    <source>
        <dbReference type="Proteomes" id="UP000761534"/>
    </source>
</evidence>
<comment type="caution">
    <text evidence="14">The sequence shown here is derived from an EMBL/GenBank/DDBJ whole genome shotgun (WGS) entry which is preliminary data.</text>
</comment>
<dbReference type="GO" id="GO:0006511">
    <property type="term" value="P:ubiquitin-dependent protein catabolic process"/>
    <property type="evidence" value="ECO:0007669"/>
    <property type="project" value="InterPro"/>
</dbReference>
<evidence type="ECO:0000256" key="1">
    <source>
        <dbReference type="ARBA" id="ARBA00000900"/>
    </source>
</evidence>
<dbReference type="GO" id="GO:0005737">
    <property type="term" value="C:cytoplasm"/>
    <property type="evidence" value="ECO:0007669"/>
    <property type="project" value="UniProtKB-SubCell"/>
</dbReference>
<keyword evidence="8" id="KW-0808">Transferase</keyword>
<evidence type="ECO:0000256" key="9">
    <source>
        <dbReference type="ARBA" id="ARBA00022786"/>
    </source>
</evidence>
<feature type="region of interest" description="Disordered" evidence="12">
    <location>
        <begin position="771"/>
        <end position="792"/>
    </location>
</feature>
<dbReference type="GO" id="GO:0000209">
    <property type="term" value="P:protein polyubiquitination"/>
    <property type="evidence" value="ECO:0007669"/>
    <property type="project" value="TreeGrafter"/>
</dbReference>
<dbReference type="OrthoDB" id="20295at2759"/>
<dbReference type="Proteomes" id="UP000761534">
    <property type="component" value="Unassembled WGS sequence"/>
</dbReference>
<evidence type="ECO:0000256" key="11">
    <source>
        <dbReference type="SAM" id="Coils"/>
    </source>
</evidence>
<evidence type="ECO:0000256" key="8">
    <source>
        <dbReference type="ARBA" id="ARBA00022679"/>
    </source>
</evidence>
<comment type="similarity">
    <text evidence="5">Belongs to the ubiquitin conjugation factor E4 family.</text>
</comment>
<feature type="coiled-coil region" evidence="11">
    <location>
        <begin position="483"/>
        <end position="510"/>
    </location>
</feature>
<dbReference type="PROSITE" id="PS51698">
    <property type="entry name" value="U_BOX"/>
    <property type="match status" value="1"/>
</dbReference>
<dbReference type="SUPFAM" id="SSF57850">
    <property type="entry name" value="RING/U-box"/>
    <property type="match status" value="1"/>
</dbReference>
<name>A0A642V9X7_9ASCO</name>
<comment type="pathway">
    <text evidence="4">Protein modification; protein ubiquitination.</text>
</comment>
<evidence type="ECO:0000259" key="13">
    <source>
        <dbReference type="PROSITE" id="PS51698"/>
    </source>
</evidence>
<evidence type="ECO:0000256" key="12">
    <source>
        <dbReference type="SAM" id="MobiDB-lite"/>
    </source>
</evidence>
<comment type="subcellular location">
    <subcellularLocation>
        <location evidence="3">Cytoplasm</location>
    </subcellularLocation>
    <subcellularLocation>
        <location evidence="2">Nucleus</location>
    </subcellularLocation>
</comment>
<keyword evidence="11" id="KW-0175">Coiled coil</keyword>
<feature type="domain" description="U-box" evidence="13">
    <location>
        <begin position="945"/>
        <end position="1019"/>
    </location>
</feature>
<evidence type="ECO:0000313" key="14">
    <source>
        <dbReference type="EMBL" id="KAA8916940.1"/>
    </source>
</evidence>
<keyword evidence="15" id="KW-1185">Reference proteome</keyword>
<accession>A0A642V9X7</accession>
<proteinExistence type="inferred from homology"/>
<keyword evidence="7" id="KW-0963">Cytoplasm</keyword>
<dbReference type="AlphaFoldDB" id="A0A642V9X7"/>
<keyword evidence="10" id="KW-0539">Nucleus</keyword>
<dbReference type="Gene3D" id="3.30.40.10">
    <property type="entry name" value="Zinc/RING finger domain, C3HC4 (zinc finger)"/>
    <property type="match status" value="1"/>
</dbReference>
<dbReference type="EMBL" id="SWFS01000077">
    <property type="protein sequence ID" value="KAA8916940.1"/>
    <property type="molecule type" value="Genomic_DNA"/>
</dbReference>
<evidence type="ECO:0000256" key="6">
    <source>
        <dbReference type="ARBA" id="ARBA00012483"/>
    </source>
</evidence>
<dbReference type="Pfam" id="PF04564">
    <property type="entry name" value="U-box"/>
    <property type="match status" value="1"/>
</dbReference>
<organism evidence="14 15">
    <name type="scientific">Trichomonascus ciferrii</name>
    <dbReference type="NCBI Taxonomy" id="44093"/>
    <lineage>
        <taxon>Eukaryota</taxon>
        <taxon>Fungi</taxon>
        <taxon>Dikarya</taxon>
        <taxon>Ascomycota</taxon>
        <taxon>Saccharomycotina</taxon>
        <taxon>Dipodascomycetes</taxon>
        <taxon>Dipodascales</taxon>
        <taxon>Trichomonascaceae</taxon>
        <taxon>Trichomonascus</taxon>
        <taxon>Trichomonascus ciferrii complex</taxon>
    </lineage>
</organism>
<dbReference type="InterPro" id="IPR003613">
    <property type="entry name" value="Ubox_domain"/>
</dbReference>
<dbReference type="GO" id="GO:0005634">
    <property type="term" value="C:nucleus"/>
    <property type="evidence" value="ECO:0007669"/>
    <property type="project" value="UniProtKB-SubCell"/>
</dbReference>
<gene>
    <name evidence="14" type="ORF">TRICI_000907</name>
</gene>
<reference evidence="14" key="1">
    <citation type="journal article" date="2019" name="G3 (Bethesda)">
        <title>Genome Assemblies of Two Rare Opportunistic Yeast Pathogens: Diutina rugosa (syn. Candida rugosa) and Trichomonascus ciferrii (syn. Candida ciferrii).</title>
        <authorList>
            <person name="Mixao V."/>
            <person name="Saus E."/>
            <person name="Hansen A.P."/>
            <person name="Lass-Florl C."/>
            <person name="Gabaldon T."/>
        </authorList>
    </citation>
    <scope>NUCLEOTIDE SEQUENCE</scope>
    <source>
        <strain evidence="14">CBS 4856</strain>
    </source>
</reference>
<dbReference type="GO" id="GO:0034450">
    <property type="term" value="F:ubiquitin-ubiquitin ligase activity"/>
    <property type="evidence" value="ECO:0007669"/>
    <property type="project" value="InterPro"/>
</dbReference>
<dbReference type="CDD" id="cd16657">
    <property type="entry name" value="RING-Ubox_UBE4A"/>
    <property type="match status" value="1"/>
</dbReference>
<protein>
    <recommendedName>
        <fullName evidence="6">RING-type E3 ubiquitin transferase</fullName>
        <ecNumber evidence="6">2.3.2.27</ecNumber>
    </recommendedName>
</protein>
<evidence type="ECO:0000256" key="5">
    <source>
        <dbReference type="ARBA" id="ARBA00007434"/>
    </source>
</evidence>
<evidence type="ECO:0000256" key="2">
    <source>
        <dbReference type="ARBA" id="ARBA00004123"/>
    </source>
</evidence>